<reference evidence="3" key="1">
    <citation type="submission" date="2019-11" db="EMBL/GenBank/DDBJ databases">
        <title>Isolation and characterization of a novel species in the genus Sulfuriferula.</title>
        <authorList>
            <person name="Mochizuki J."/>
            <person name="Kojima H."/>
            <person name="Fukui M."/>
        </authorList>
    </citation>
    <scope>NUCLEOTIDE SEQUENCE [LARGE SCALE GENOMIC DNA]</scope>
    <source>
        <strain evidence="3">SGTM</strain>
    </source>
</reference>
<evidence type="ECO:0000313" key="3">
    <source>
        <dbReference type="Proteomes" id="UP000463939"/>
    </source>
</evidence>
<dbReference type="Proteomes" id="UP000463939">
    <property type="component" value="Chromosome"/>
</dbReference>
<name>A0A809SEE0_9PROT</name>
<dbReference type="GO" id="GO:0005886">
    <property type="term" value="C:plasma membrane"/>
    <property type="evidence" value="ECO:0007669"/>
    <property type="project" value="TreeGrafter"/>
</dbReference>
<dbReference type="InterPro" id="IPR052894">
    <property type="entry name" value="AsmA-related"/>
</dbReference>
<feature type="domain" description="AsmA" evidence="1">
    <location>
        <begin position="4"/>
        <end position="531"/>
    </location>
</feature>
<dbReference type="AlphaFoldDB" id="A0A809SEE0"/>
<protein>
    <recommendedName>
        <fullName evidence="1">AsmA domain-containing protein</fullName>
    </recommendedName>
</protein>
<dbReference type="GO" id="GO:0090313">
    <property type="term" value="P:regulation of protein targeting to membrane"/>
    <property type="evidence" value="ECO:0007669"/>
    <property type="project" value="TreeGrafter"/>
</dbReference>
<keyword evidence="3" id="KW-1185">Reference proteome</keyword>
<sequence length="635" mass="69191">MAALAVTTLILVIFFDWNWLRHPIERFVAEKTGRALIINGNLNIKLGWPLARIQATDISFANPDWAKQPLMFTVKQIDGKVSLPELFKRHVSVLTLNLTQPQVFLEQSSDGRKNWLLDRNQQDENAKIKIDSITLDNGQISYTDTGHDTQIQAALSTHQSLPQTDMAADIIFTATGKLKGLALTASGSGGTVLNLNDEITPYPLNIDISLGHTQLHAAGTVTSLSRFSAVDLNIALNGTSLDQLYPLIGIALPRTLIYSTKGHLLHSTKQWRYEKFTARIGKSDLSGNLQIDSTGKRPFLKGDVTFQKLDLADLGSPIGMSNKNKGKASDSTQQTTHALPVSTANKRDVLPELPFRTERWDSVDADVRIQAKHIQRARALPIDNLVAHVKMNNAILTLDPISFGVAGGTLAGTVTLNGKHDPIQAKVNIHARKIQLNQLFPTIKLTRTSIGQIHGEFDLSGTGNAVDQMLASANGRATLVVDGGKISKLMLETAGLHLWEMLQLKVTGDEVITLNCAVADFDVKRGNLQTKIMVLDTDITTIMGRGNIDMAQETLDLELQPHTKILSPLALHSPIYIRGKFAKPVVSLDKTKLILRGAGAIALGVVNPLLVIIPLIDSGPGKDSACGKLIRRAQH</sequence>
<evidence type="ECO:0000259" key="1">
    <source>
        <dbReference type="Pfam" id="PF05170"/>
    </source>
</evidence>
<dbReference type="PANTHER" id="PTHR30441">
    <property type="entry name" value="DUF748 DOMAIN-CONTAINING PROTEIN"/>
    <property type="match status" value="1"/>
</dbReference>
<dbReference type="InterPro" id="IPR007844">
    <property type="entry name" value="AsmA"/>
</dbReference>
<accession>A0A809SEE0</accession>
<gene>
    <name evidence="2" type="ORF">SFSGTM_20450</name>
</gene>
<evidence type="ECO:0000313" key="2">
    <source>
        <dbReference type="EMBL" id="BBP01337.1"/>
    </source>
</evidence>
<dbReference type="KEGG" id="sniv:SFSGTM_20450"/>
<dbReference type="EMBL" id="AP021881">
    <property type="protein sequence ID" value="BBP01337.1"/>
    <property type="molecule type" value="Genomic_DNA"/>
</dbReference>
<proteinExistence type="predicted"/>
<dbReference type="Pfam" id="PF05170">
    <property type="entry name" value="AsmA"/>
    <property type="match status" value="1"/>
</dbReference>
<dbReference type="PANTHER" id="PTHR30441:SF9">
    <property type="entry name" value="ASMA FAMILY PROTEIN YHJG"/>
    <property type="match status" value="1"/>
</dbReference>
<organism evidence="2 3">
    <name type="scientific">Sulfuriferula nivalis</name>
    <dbReference type="NCBI Taxonomy" id="2675298"/>
    <lineage>
        <taxon>Bacteria</taxon>
        <taxon>Pseudomonadati</taxon>
        <taxon>Pseudomonadota</taxon>
        <taxon>Betaproteobacteria</taxon>
        <taxon>Nitrosomonadales</taxon>
        <taxon>Sulfuricellaceae</taxon>
        <taxon>Sulfuriferula</taxon>
    </lineage>
</organism>